<dbReference type="Gramene" id="ORUFI08G07080.1">
    <property type="protein sequence ID" value="ORUFI08G07080.1"/>
    <property type="gene ID" value="ORUFI08G07080"/>
</dbReference>
<evidence type="ECO:0000313" key="2">
    <source>
        <dbReference type="Proteomes" id="UP000008022"/>
    </source>
</evidence>
<dbReference type="AlphaFoldDB" id="A0A0E0QFQ4"/>
<name>A0A0E0QFQ4_ORYRU</name>
<proteinExistence type="predicted"/>
<keyword evidence="2" id="KW-1185">Reference proteome</keyword>
<sequence>MLGKLRGTEECFGGGVNGRLTTMKLGHYPGATARLDFYWIDGNGEATSGGAPDAENNDGRNTMVVSFWDEN</sequence>
<evidence type="ECO:0000313" key="1">
    <source>
        <dbReference type="EnsemblPlants" id="ORUFI08G07080.1"/>
    </source>
</evidence>
<reference evidence="2" key="1">
    <citation type="submission" date="2013-06" db="EMBL/GenBank/DDBJ databases">
        <authorList>
            <person name="Zhao Q."/>
        </authorList>
    </citation>
    <scope>NUCLEOTIDE SEQUENCE</scope>
    <source>
        <strain evidence="2">cv. W1943</strain>
    </source>
</reference>
<dbReference type="HOGENOM" id="CLU_2744461_0_0_1"/>
<dbReference type="Proteomes" id="UP000008022">
    <property type="component" value="Unassembled WGS sequence"/>
</dbReference>
<accession>A0A0E0QFQ4</accession>
<protein>
    <submittedName>
        <fullName evidence="1">Uncharacterized protein</fullName>
    </submittedName>
</protein>
<reference evidence="1" key="2">
    <citation type="submission" date="2015-06" db="UniProtKB">
        <authorList>
            <consortium name="EnsemblPlants"/>
        </authorList>
    </citation>
    <scope>IDENTIFICATION</scope>
</reference>
<organism evidence="1 2">
    <name type="scientific">Oryza rufipogon</name>
    <name type="common">Brownbeard rice</name>
    <name type="synonym">Asian wild rice</name>
    <dbReference type="NCBI Taxonomy" id="4529"/>
    <lineage>
        <taxon>Eukaryota</taxon>
        <taxon>Viridiplantae</taxon>
        <taxon>Streptophyta</taxon>
        <taxon>Embryophyta</taxon>
        <taxon>Tracheophyta</taxon>
        <taxon>Spermatophyta</taxon>
        <taxon>Magnoliopsida</taxon>
        <taxon>Liliopsida</taxon>
        <taxon>Poales</taxon>
        <taxon>Poaceae</taxon>
        <taxon>BOP clade</taxon>
        <taxon>Oryzoideae</taxon>
        <taxon>Oryzeae</taxon>
        <taxon>Oryzinae</taxon>
        <taxon>Oryza</taxon>
    </lineage>
</organism>
<dbReference type="EnsemblPlants" id="ORUFI08G07080.1">
    <property type="protein sequence ID" value="ORUFI08G07080.1"/>
    <property type="gene ID" value="ORUFI08G07080"/>
</dbReference>